<feature type="region of interest" description="Disordered" evidence="1">
    <location>
        <begin position="267"/>
        <end position="297"/>
    </location>
</feature>
<dbReference type="GeneID" id="34603504"/>
<comment type="caution">
    <text evidence="2">The sequence shown here is derived from an EMBL/GenBank/DDBJ whole genome shotgun (WGS) entry which is preliminary data.</text>
</comment>
<feature type="region of interest" description="Disordered" evidence="1">
    <location>
        <begin position="312"/>
        <end position="351"/>
    </location>
</feature>
<feature type="compositionally biased region" description="Low complexity" evidence="1">
    <location>
        <begin position="65"/>
        <end position="77"/>
    </location>
</feature>
<name>A0A177EZA8_9EURO</name>
<accession>A0A177EZA8</accession>
<dbReference type="EMBL" id="LVKK01000072">
    <property type="protein sequence ID" value="OAG37393.1"/>
    <property type="molecule type" value="Genomic_DNA"/>
</dbReference>
<sequence>MARTLPWADDRLPPAKKARVASAPRIKHERASSPSRSDKSSAGNAHAIDRGRSPKPTPLTDPSRRAPSSSPIRGPPSTVLMREGYDGDDIYIMVEDEFQTVAQSYTAHLHHAEYRRLIKQAREAAPKPLPEPTSPMSERTKRRLKSVALQNKQKKTLRQVLRDPTLEDEENEDNEDKIVDDLWTGTSLAPLMVSGSQPKKSLVGLEGISSSTKAGMGLARIQNNKDGTGNLVEEDAHVRRTWSKRDNSSRLSTLGSMEQLGTLQDGLAAAPTSRISHHSVRQHRQAGVSGSSSEQSTARKFVVDLDDDSGAIATVHESSSGARRSKAVPQSNGKLGLEGKEQDKKSRLEEVPMFII</sequence>
<feature type="compositionally biased region" description="Basic and acidic residues" evidence="1">
    <location>
        <begin position="337"/>
        <end position="350"/>
    </location>
</feature>
<evidence type="ECO:0000313" key="2">
    <source>
        <dbReference type="EMBL" id="OAG37393.1"/>
    </source>
</evidence>
<dbReference type="Proteomes" id="UP000077002">
    <property type="component" value="Unassembled WGS sequence"/>
</dbReference>
<feature type="compositionally biased region" description="Polar residues" evidence="1">
    <location>
        <begin position="288"/>
        <end position="297"/>
    </location>
</feature>
<dbReference type="OrthoDB" id="5374569at2759"/>
<proteinExistence type="predicted"/>
<feature type="compositionally biased region" description="Basic residues" evidence="1">
    <location>
        <begin position="275"/>
        <end position="284"/>
    </location>
</feature>
<reference evidence="2 3" key="1">
    <citation type="submission" date="2016-03" db="EMBL/GenBank/DDBJ databases">
        <title>Draft genome sequence of the Fonsecaea monophora CBS 269.37.</title>
        <authorList>
            <person name="Bombassaro A."/>
            <person name="Vinicius W.A."/>
            <person name="De Hoog S."/>
            <person name="Sun J."/>
            <person name="Souza E.M."/>
            <person name="Raittz R.T."/>
            <person name="Costa F."/>
            <person name="Leao A.C."/>
            <person name="Tadra-Sfeir M.Z."/>
            <person name="Baura V."/>
            <person name="Balsanelli E."/>
            <person name="Pedrosa F.O."/>
            <person name="Moreno L.F."/>
            <person name="Steffens M.B."/>
            <person name="Xi L."/>
            <person name="Bocca A.L."/>
            <person name="Felipe M.S."/>
            <person name="Teixeira M."/>
            <person name="Telles Filho F.Q."/>
            <person name="Azevedo C.M."/>
            <person name="Gomes R."/>
            <person name="Vicente V.A."/>
        </authorList>
    </citation>
    <scope>NUCLEOTIDE SEQUENCE [LARGE SCALE GENOMIC DNA]</scope>
    <source>
        <strain evidence="2 3">CBS 269.37</strain>
    </source>
</reference>
<dbReference type="RefSeq" id="XP_022509345.1">
    <property type="nucleotide sequence ID" value="XM_022658304.1"/>
</dbReference>
<feature type="region of interest" description="Disordered" evidence="1">
    <location>
        <begin position="1"/>
        <end position="83"/>
    </location>
</feature>
<organism evidence="2 3">
    <name type="scientific">Fonsecaea monophora</name>
    <dbReference type="NCBI Taxonomy" id="254056"/>
    <lineage>
        <taxon>Eukaryota</taxon>
        <taxon>Fungi</taxon>
        <taxon>Dikarya</taxon>
        <taxon>Ascomycota</taxon>
        <taxon>Pezizomycotina</taxon>
        <taxon>Eurotiomycetes</taxon>
        <taxon>Chaetothyriomycetidae</taxon>
        <taxon>Chaetothyriales</taxon>
        <taxon>Herpotrichiellaceae</taxon>
        <taxon>Fonsecaea</taxon>
    </lineage>
</organism>
<dbReference type="AlphaFoldDB" id="A0A177EZA8"/>
<evidence type="ECO:0000313" key="3">
    <source>
        <dbReference type="Proteomes" id="UP000077002"/>
    </source>
</evidence>
<protein>
    <submittedName>
        <fullName evidence="2">Uncharacterized protein</fullName>
    </submittedName>
</protein>
<feature type="compositionally biased region" description="Polar residues" evidence="1">
    <location>
        <begin position="316"/>
        <end position="333"/>
    </location>
</feature>
<evidence type="ECO:0000256" key="1">
    <source>
        <dbReference type="SAM" id="MobiDB-lite"/>
    </source>
</evidence>
<keyword evidence="3" id="KW-1185">Reference proteome</keyword>
<gene>
    <name evidence="2" type="ORF">AYO21_08359</name>
</gene>